<sequence>MLNYANNIITNNLQILNYWFHIQNGMYKRKMKMKTLSKKFAYNKFKLTSKIIRYVEKLQEHLEKRVKIIILNEENEYTVDGVTHNLDGFYAKTLTLKMNDDKHRTLKEILMRKTGSYYTHILVFNYSLFSGQFSTDAKRSFFLSAVLFYQLTRTMTTKSIRVKYILRCELPELKKYTIPIDDIFLYASIFPAPYYDCGNMFQHLFYMSEVHLDVGNDETMMNELILIKPSGKPKWIEDDLFRQFEKNNYDLAVIRDFMMACDVYHPYSDQLIILTDVCYIYQPSTRYKSFRMHYSNEVIPLKHGYSLGMSAQAAFVKELSTTPPFLKERKHLLRKTNVI</sequence>
<evidence type="ECO:0000313" key="4">
    <source>
        <dbReference type="EMBL" id="CAF3909783.1"/>
    </source>
</evidence>
<dbReference type="Proteomes" id="UP000681722">
    <property type="component" value="Unassembled WGS sequence"/>
</dbReference>
<dbReference type="EMBL" id="CAJOBC010004363">
    <property type="protein sequence ID" value="CAF3824991.1"/>
    <property type="molecule type" value="Genomic_DNA"/>
</dbReference>
<dbReference type="Proteomes" id="UP000677228">
    <property type="component" value="Unassembled WGS sequence"/>
</dbReference>
<evidence type="ECO:0000313" key="2">
    <source>
        <dbReference type="EMBL" id="CAF1128812.1"/>
    </source>
</evidence>
<accession>A0A814KY45</accession>
<name>A0A814KY45_9BILA</name>
<keyword evidence="5" id="KW-1185">Reference proteome</keyword>
<dbReference type="EMBL" id="CAJNOQ010004363">
    <property type="protein sequence ID" value="CAF1056000.1"/>
    <property type="molecule type" value="Genomic_DNA"/>
</dbReference>
<reference evidence="1" key="1">
    <citation type="submission" date="2021-02" db="EMBL/GenBank/DDBJ databases">
        <authorList>
            <person name="Nowell W R."/>
        </authorList>
    </citation>
    <scope>NUCLEOTIDE SEQUENCE</scope>
</reference>
<comment type="caution">
    <text evidence="1">The sequence shown here is derived from an EMBL/GenBank/DDBJ whole genome shotgun (WGS) entry which is preliminary data.</text>
</comment>
<dbReference type="EMBL" id="CAJOBA010020758">
    <property type="protein sequence ID" value="CAF3909783.1"/>
    <property type="molecule type" value="Genomic_DNA"/>
</dbReference>
<gene>
    <name evidence="1" type="ORF">GPM918_LOCUS16531</name>
    <name evidence="2" type="ORF">OVA965_LOCUS20549</name>
    <name evidence="3" type="ORF">SRO942_LOCUS16531</name>
    <name evidence="4" type="ORF">TMI583_LOCUS20970</name>
</gene>
<dbReference type="EMBL" id="CAJNOK010010954">
    <property type="protein sequence ID" value="CAF1128812.1"/>
    <property type="molecule type" value="Genomic_DNA"/>
</dbReference>
<dbReference type="Proteomes" id="UP000663829">
    <property type="component" value="Unassembled WGS sequence"/>
</dbReference>
<evidence type="ECO:0000313" key="1">
    <source>
        <dbReference type="EMBL" id="CAF1056000.1"/>
    </source>
</evidence>
<organism evidence="1 5">
    <name type="scientific">Didymodactylos carnosus</name>
    <dbReference type="NCBI Taxonomy" id="1234261"/>
    <lineage>
        <taxon>Eukaryota</taxon>
        <taxon>Metazoa</taxon>
        <taxon>Spiralia</taxon>
        <taxon>Gnathifera</taxon>
        <taxon>Rotifera</taxon>
        <taxon>Eurotatoria</taxon>
        <taxon>Bdelloidea</taxon>
        <taxon>Philodinida</taxon>
        <taxon>Philodinidae</taxon>
        <taxon>Didymodactylos</taxon>
    </lineage>
</organism>
<dbReference type="Proteomes" id="UP000682733">
    <property type="component" value="Unassembled WGS sequence"/>
</dbReference>
<proteinExistence type="predicted"/>
<evidence type="ECO:0000313" key="5">
    <source>
        <dbReference type="Proteomes" id="UP000663829"/>
    </source>
</evidence>
<evidence type="ECO:0000313" key="3">
    <source>
        <dbReference type="EMBL" id="CAF3824991.1"/>
    </source>
</evidence>
<dbReference type="AlphaFoldDB" id="A0A814KY45"/>
<protein>
    <submittedName>
        <fullName evidence="1">Uncharacterized protein</fullName>
    </submittedName>
</protein>